<proteinExistence type="inferred from homology"/>
<gene>
    <name evidence="4" type="ORF">PT974_01018</name>
</gene>
<organism evidence="4 5">
    <name type="scientific">Cladobotryum mycophilum</name>
    <dbReference type="NCBI Taxonomy" id="491253"/>
    <lineage>
        <taxon>Eukaryota</taxon>
        <taxon>Fungi</taxon>
        <taxon>Dikarya</taxon>
        <taxon>Ascomycota</taxon>
        <taxon>Pezizomycotina</taxon>
        <taxon>Sordariomycetes</taxon>
        <taxon>Hypocreomycetidae</taxon>
        <taxon>Hypocreales</taxon>
        <taxon>Hypocreaceae</taxon>
        <taxon>Cladobotryum</taxon>
    </lineage>
</organism>
<dbReference type="InterPro" id="IPR029069">
    <property type="entry name" value="HotDog_dom_sf"/>
</dbReference>
<sequence>MSNHNVPKVNTDKAESDLEKVQIWLNTARDSTGELKAGDWMEKLLPHIKLESANSAQPHPKVVFSYTCKSEHCNRLQNLHGGAAATLFDFCTSMAIVLVSRPGFWQYVGVSRTLNVTYLRPVPIDAETLIECEILQIGKKICALKGVLRRKSDGQLLAVCEHNKVNIDPEESKL</sequence>
<feature type="domain" description="Thioesterase" evidence="3">
    <location>
        <begin position="77"/>
        <end position="154"/>
    </location>
</feature>
<dbReference type="Pfam" id="PF03061">
    <property type="entry name" value="4HBT"/>
    <property type="match status" value="1"/>
</dbReference>
<keyword evidence="2" id="KW-0378">Hydrolase</keyword>
<dbReference type="InterPro" id="IPR039298">
    <property type="entry name" value="ACOT13"/>
</dbReference>
<dbReference type="Gene3D" id="3.10.129.10">
    <property type="entry name" value="Hotdog Thioesterase"/>
    <property type="match status" value="1"/>
</dbReference>
<reference evidence="4 5" key="1">
    <citation type="submission" date="2024-01" db="EMBL/GenBank/DDBJ databases">
        <title>Complete genome of Cladobotryum mycophilum ATHUM6906.</title>
        <authorList>
            <person name="Christinaki A.C."/>
            <person name="Myridakis A.I."/>
            <person name="Kouvelis V.N."/>
        </authorList>
    </citation>
    <scope>NUCLEOTIDE SEQUENCE [LARGE SCALE GENOMIC DNA]</scope>
    <source>
        <strain evidence="4 5">ATHUM6906</strain>
    </source>
</reference>
<comment type="caution">
    <text evidence="4">The sequence shown here is derived from an EMBL/GenBank/DDBJ whole genome shotgun (WGS) entry which is preliminary data.</text>
</comment>
<dbReference type="Proteomes" id="UP001338125">
    <property type="component" value="Unassembled WGS sequence"/>
</dbReference>
<evidence type="ECO:0000259" key="3">
    <source>
        <dbReference type="Pfam" id="PF03061"/>
    </source>
</evidence>
<evidence type="ECO:0000256" key="2">
    <source>
        <dbReference type="ARBA" id="ARBA00022801"/>
    </source>
</evidence>
<keyword evidence="5" id="KW-1185">Reference proteome</keyword>
<dbReference type="EMBL" id="JAVFKD010000001">
    <property type="protein sequence ID" value="KAK5998637.1"/>
    <property type="molecule type" value="Genomic_DNA"/>
</dbReference>
<evidence type="ECO:0000313" key="4">
    <source>
        <dbReference type="EMBL" id="KAK5998637.1"/>
    </source>
</evidence>
<accession>A0ABR0T2I9</accession>
<dbReference type="InterPro" id="IPR006683">
    <property type="entry name" value="Thioestr_dom"/>
</dbReference>
<dbReference type="PANTHER" id="PTHR21660:SF1">
    <property type="entry name" value="ACYL-COENZYME A THIOESTERASE 13"/>
    <property type="match status" value="1"/>
</dbReference>
<dbReference type="SUPFAM" id="SSF54637">
    <property type="entry name" value="Thioesterase/thiol ester dehydrase-isomerase"/>
    <property type="match status" value="1"/>
</dbReference>
<evidence type="ECO:0000313" key="5">
    <source>
        <dbReference type="Proteomes" id="UP001338125"/>
    </source>
</evidence>
<name>A0ABR0T2I9_9HYPO</name>
<protein>
    <submittedName>
        <fullName evidence="4">Acyl-coenzyme A thioesterase 13</fullName>
    </submittedName>
</protein>
<comment type="similarity">
    <text evidence="1">Belongs to the thioesterase PaaI family.</text>
</comment>
<dbReference type="PANTHER" id="PTHR21660">
    <property type="entry name" value="THIOESTERASE SUPERFAMILY MEMBER-RELATED"/>
    <property type="match status" value="1"/>
</dbReference>
<dbReference type="CDD" id="cd03443">
    <property type="entry name" value="PaaI_thioesterase"/>
    <property type="match status" value="1"/>
</dbReference>
<evidence type="ECO:0000256" key="1">
    <source>
        <dbReference type="ARBA" id="ARBA00008324"/>
    </source>
</evidence>